<keyword evidence="1" id="KW-0732">Signal</keyword>
<evidence type="ECO:0000313" key="2">
    <source>
        <dbReference type="EMBL" id="OEE30791.1"/>
    </source>
</evidence>
<dbReference type="RefSeq" id="WP_017040304.1">
    <property type="nucleotide sequence ID" value="NZ_AJYQ02000137.1"/>
</dbReference>
<proteinExistence type="predicted"/>
<protein>
    <submittedName>
        <fullName evidence="2">Uncharacterized protein</fullName>
    </submittedName>
</protein>
<feature type="chain" id="PRO_5009171475" evidence="1">
    <location>
        <begin position="24"/>
        <end position="227"/>
    </location>
</feature>
<sequence length="227" mass="26375">MTFKWIVLLVLSYNLFISFIVSAEEPDRNGWTLTRPNPNVVRDVDKKYQLPMSTDAIKKSQTGYMKTLYDRVDLSSDDDGLYIYVYLFGGNDSHGNEFIIRRADRPDDKGYFSDGSTRYSYEGNPANEDEPHHMFVRHTQISYGSNDYYPGKVWSAGALEIKYGKIVWVSVRSGHYTPSIDTLDYVESTLRAWGLWHEHTEKHDYNWVPDKTNPPKIPTEKQCHDEL</sequence>
<dbReference type="EMBL" id="AJYQ02000137">
    <property type="protein sequence ID" value="OEE30791.1"/>
    <property type="molecule type" value="Genomic_DNA"/>
</dbReference>
<name>A0A1E5BAE3_9VIBR</name>
<dbReference type="OrthoDB" id="5652538at2"/>
<accession>A0A1E5BAE3</accession>
<gene>
    <name evidence="2" type="ORF">A1QO_15785</name>
</gene>
<reference evidence="2 3" key="1">
    <citation type="journal article" date="2012" name="Science">
        <title>Ecological populations of bacteria act as socially cohesive units of antibiotic production and resistance.</title>
        <authorList>
            <person name="Cordero O.X."/>
            <person name="Wildschutte H."/>
            <person name="Kirkup B."/>
            <person name="Proehl S."/>
            <person name="Ngo L."/>
            <person name="Hussain F."/>
            <person name="Le Roux F."/>
            <person name="Mincer T."/>
            <person name="Polz M.F."/>
        </authorList>
    </citation>
    <scope>NUCLEOTIDE SEQUENCE [LARGE SCALE GENOMIC DNA]</scope>
    <source>
        <strain evidence="2 3">ZF-129</strain>
    </source>
</reference>
<evidence type="ECO:0000313" key="3">
    <source>
        <dbReference type="Proteomes" id="UP000094741"/>
    </source>
</evidence>
<feature type="signal peptide" evidence="1">
    <location>
        <begin position="1"/>
        <end position="23"/>
    </location>
</feature>
<dbReference type="AlphaFoldDB" id="A0A1E5BAE3"/>
<dbReference type="Proteomes" id="UP000094741">
    <property type="component" value="Unassembled WGS sequence"/>
</dbReference>
<organism evidence="2 3">
    <name type="scientific">Vibrio genomosp. F10 str. ZF-129</name>
    <dbReference type="NCBI Taxonomy" id="1187848"/>
    <lineage>
        <taxon>Bacteria</taxon>
        <taxon>Pseudomonadati</taxon>
        <taxon>Pseudomonadota</taxon>
        <taxon>Gammaproteobacteria</taxon>
        <taxon>Vibrionales</taxon>
        <taxon>Vibrionaceae</taxon>
        <taxon>Vibrio</taxon>
    </lineage>
</organism>
<evidence type="ECO:0000256" key="1">
    <source>
        <dbReference type="SAM" id="SignalP"/>
    </source>
</evidence>
<comment type="caution">
    <text evidence="2">The sequence shown here is derived from an EMBL/GenBank/DDBJ whole genome shotgun (WGS) entry which is preliminary data.</text>
</comment>